<keyword evidence="3" id="KW-1185">Reference proteome</keyword>
<dbReference type="EMBL" id="AP023174">
    <property type="protein sequence ID" value="BCF88710.1"/>
    <property type="molecule type" value="Genomic_DNA"/>
</dbReference>
<proteinExistence type="predicted"/>
<sequence>MSQQQQANPTASTRRGARAVKSALRVARNVLALLGVFFVYLLWHGYSAYEAEMAASSQDVACVKSSRCM</sequence>
<dbReference type="RefSeq" id="WP_180719700.1">
    <property type="nucleotide sequence ID" value="NZ_AP023174.1"/>
</dbReference>
<evidence type="ECO:0000313" key="2">
    <source>
        <dbReference type="EMBL" id="BCF88710.1"/>
    </source>
</evidence>
<name>A0A7I8BKN4_9BURK</name>
<organism evidence="2 3">
    <name type="scientific">Paraburkholderia largidicola</name>
    <dbReference type="NCBI Taxonomy" id="3014751"/>
    <lineage>
        <taxon>Bacteria</taxon>
        <taxon>Pseudomonadati</taxon>
        <taxon>Pseudomonadota</taxon>
        <taxon>Betaproteobacteria</taxon>
        <taxon>Burkholderiales</taxon>
        <taxon>Burkholderiaceae</taxon>
        <taxon>Paraburkholderia</taxon>
    </lineage>
</organism>
<evidence type="ECO:0000256" key="1">
    <source>
        <dbReference type="SAM" id="Phobius"/>
    </source>
</evidence>
<gene>
    <name evidence="2" type="ORF">PPGU16_17770</name>
</gene>
<protein>
    <submittedName>
        <fullName evidence="2">Uncharacterized protein</fullName>
    </submittedName>
</protein>
<keyword evidence="1" id="KW-0812">Transmembrane</keyword>
<dbReference type="Proteomes" id="UP000510888">
    <property type="component" value="Chromosome 1"/>
</dbReference>
<evidence type="ECO:0000313" key="3">
    <source>
        <dbReference type="Proteomes" id="UP000510888"/>
    </source>
</evidence>
<feature type="transmembrane region" description="Helical" evidence="1">
    <location>
        <begin position="23"/>
        <end position="43"/>
    </location>
</feature>
<keyword evidence="1" id="KW-0472">Membrane</keyword>
<reference evidence="2 3" key="1">
    <citation type="journal article" date="2020" name="Genes (Basel)">
        <title>Genomic Comparison of Insect Gut Symbionts from Divergent Burkholderia Subclades.</title>
        <authorList>
            <person name="Takeshita K."/>
            <person name="Kikuchi Y."/>
        </authorList>
    </citation>
    <scope>NUCLEOTIDE SEQUENCE [LARGE SCALE GENOMIC DNA]</scope>
    <source>
        <strain evidence="2 3">PGU16</strain>
    </source>
</reference>
<dbReference type="KEGG" id="plad:PPGU16_17770"/>
<dbReference type="AlphaFoldDB" id="A0A7I8BKN4"/>
<keyword evidence="1" id="KW-1133">Transmembrane helix</keyword>
<accession>A0A7I8BKN4</accession>